<dbReference type="Pfam" id="PF00903">
    <property type="entry name" value="Glyoxalase"/>
    <property type="match status" value="1"/>
</dbReference>
<accession>A0ABY8PQK7</accession>
<evidence type="ECO:0000313" key="3">
    <source>
        <dbReference type="Proteomes" id="UP001232493"/>
    </source>
</evidence>
<gene>
    <name evidence="2" type="ORF">JRV97_11165</name>
</gene>
<dbReference type="InterPro" id="IPR037523">
    <property type="entry name" value="VOC_core"/>
</dbReference>
<keyword evidence="3" id="KW-1185">Reference proteome</keyword>
<protein>
    <submittedName>
        <fullName evidence="2">VOC family protein</fullName>
    </submittedName>
</protein>
<name>A0ABY8PQK7_9BACT</name>
<dbReference type="Proteomes" id="UP001232493">
    <property type="component" value="Chromosome"/>
</dbReference>
<dbReference type="PROSITE" id="PS51819">
    <property type="entry name" value="VOC"/>
    <property type="match status" value="1"/>
</dbReference>
<dbReference type="PANTHER" id="PTHR36503:SF1">
    <property type="entry name" value="BLR2520 PROTEIN"/>
    <property type="match status" value="1"/>
</dbReference>
<dbReference type="InterPro" id="IPR029068">
    <property type="entry name" value="Glyas_Bleomycin-R_OHBP_Dase"/>
</dbReference>
<dbReference type="PANTHER" id="PTHR36503">
    <property type="entry name" value="BLR2520 PROTEIN"/>
    <property type="match status" value="1"/>
</dbReference>
<reference evidence="2 3" key="1">
    <citation type="submission" date="2021-02" db="EMBL/GenBank/DDBJ databases">
        <title>Characterization of Marinitoga sp. nov. str. BP5-C20A.</title>
        <authorList>
            <person name="Erauso G."/>
            <person name="Postec A."/>
        </authorList>
    </citation>
    <scope>NUCLEOTIDE SEQUENCE [LARGE SCALE GENOMIC DNA]</scope>
    <source>
        <strain evidence="2 3">BP5-C20A</strain>
    </source>
</reference>
<evidence type="ECO:0000259" key="1">
    <source>
        <dbReference type="PROSITE" id="PS51819"/>
    </source>
</evidence>
<feature type="domain" description="VOC" evidence="1">
    <location>
        <begin position="4"/>
        <end position="126"/>
    </location>
</feature>
<dbReference type="Gene3D" id="3.10.180.10">
    <property type="entry name" value="2,3-Dihydroxybiphenyl 1,2-Dioxygenase, domain 1"/>
    <property type="match status" value="1"/>
</dbReference>
<dbReference type="RefSeq" id="WP_280998920.1">
    <property type="nucleotide sequence ID" value="NZ_CP069362.1"/>
</dbReference>
<dbReference type="InterPro" id="IPR004360">
    <property type="entry name" value="Glyas_Fos-R_dOase_dom"/>
</dbReference>
<evidence type="ECO:0000313" key="2">
    <source>
        <dbReference type="EMBL" id="WGS64899.1"/>
    </source>
</evidence>
<dbReference type="SUPFAM" id="SSF54593">
    <property type="entry name" value="Glyoxalase/Bleomycin resistance protein/Dihydroxybiphenyl dioxygenase"/>
    <property type="match status" value="1"/>
</dbReference>
<dbReference type="EMBL" id="CP069362">
    <property type="protein sequence ID" value="WGS64899.1"/>
    <property type="molecule type" value="Genomic_DNA"/>
</dbReference>
<sequence length="128" mass="15057">MIPKINLITIWTDNIESMKDFYSKTMKFEIKLDLGNYVEFNNDGVRFALCSREVMHEFSDEYLIKPKGQQFELAFECDNLDDLNKEFSRIISMGGKSIRPPEKMPWNQITAFFADPDGNIHELFFEID</sequence>
<organism evidence="2 3">
    <name type="scientific">Marinitoga aeolica</name>
    <dbReference type="NCBI Taxonomy" id="2809031"/>
    <lineage>
        <taxon>Bacteria</taxon>
        <taxon>Thermotogati</taxon>
        <taxon>Thermotogota</taxon>
        <taxon>Thermotogae</taxon>
        <taxon>Petrotogales</taxon>
        <taxon>Petrotogaceae</taxon>
        <taxon>Marinitoga</taxon>
    </lineage>
</organism>
<proteinExistence type="predicted"/>